<evidence type="ECO:0000256" key="1">
    <source>
        <dbReference type="SAM" id="MobiDB-lite"/>
    </source>
</evidence>
<proteinExistence type="predicted"/>
<reference evidence="2 3" key="1">
    <citation type="journal article" date="2020" name="bioRxiv">
        <title>Whole genome comparisons of ergot fungi reveals the divergence and evolution of species within the genus Claviceps are the result of varying mechanisms driving genome evolution and host range expansion.</title>
        <authorList>
            <person name="Wyka S.A."/>
            <person name="Mondo S.J."/>
            <person name="Liu M."/>
            <person name="Dettman J."/>
            <person name="Nalam V."/>
            <person name="Broders K.D."/>
        </authorList>
    </citation>
    <scope>NUCLEOTIDE SEQUENCE [LARGE SCALE GENOMIC DNA]</scope>
    <source>
        <strain evidence="2 3">CCC 1485</strain>
    </source>
</reference>
<comment type="caution">
    <text evidence="2">The sequence shown here is derived from an EMBL/GenBank/DDBJ whole genome shotgun (WGS) entry which is preliminary data.</text>
</comment>
<name>A0A9P7MJ39_9HYPO</name>
<gene>
    <name evidence="2" type="ORF">E4U60_002272</name>
</gene>
<dbReference type="EMBL" id="SRPO01000020">
    <property type="protein sequence ID" value="KAG5948185.1"/>
    <property type="molecule type" value="Genomic_DNA"/>
</dbReference>
<accession>A0A9P7MJ39</accession>
<sequence>MPPQAQRNSVRKKDKLTSHKPAGKTVGVPVKVMKGIENRLIEPELATCITEVPPGGQREAK</sequence>
<protein>
    <submittedName>
        <fullName evidence="2">Uncharacterized protein</fullName>
    </submittedName>
</protein>
<dbReference type="Proteomes" id="UP000706124">
    <property type="component" value="Unassembled WGS sequence"/>
</dbReference>
<evidence type="ECO:0000313" key="3">
    <source>
        <dbReference type="Proteomes" id="UP000706124"/>
    </source>
</evidence>
<keyword evidence="3" id="KW-1185">Reference proteome</keyword>
<feature type="region of interest" description="Disordered" evidence="1">
    <location>
        <begin position="1"/>
        <end position="26"/>
    </location>
</feature>
<organism evidence="2 3">
    <name type="scientific">Claviceps pazoutovae</name>
    <dbReference type="NCBI Taxonomy" id="1649127"/>
    <lineage>
        <taxon>Eukaryota</taxon>
        <taxon>Fungi</taxon>
        <taxon>Dikarya</taxon>
        <taxon>Ascomycota</taxon>
        <taxon>Pezizomycotina</taxon>
        <taxon>Sordariomycetes</taxon>
        <taxon>Hypocreomycetidae</taxon>
        <taxon>Hypocreales</taxon>
        <taxon>Clavicipitaceae</taxon>
        <taxon>Claviceps</taxon>
    </lineage>
</organism>
<evidence type="ECO:0000313" key="2">
    <source>
        <dbReference type="EMBL" id="KAG5948185.1"/>
    </source>
</evidence>
<dbReference type="AlphaFoldDB" id="A0A9P7MJ39"/>